<evidence type="ECO:0000313" key="2">
    <source>
        <dbReference type="Proteomes" id="UP001159405"/>
    </source>
</evidence>
<feature type="non-terminal residue" evidence="1">
    <location>
        <position position="1"/>
    </location>
</feature>
<dbReference type="EMBL" id="CALNXK010000047">
    <property type="protein sequence ID" value="CAH3129742.1"/>
    <property type="molecule type" value="Genomic_DNA"/>
</dbReference>
<evidence type="ECO:0000313" key="1">
    <source>
        <dbReference type="EMBL" id="CAH3129742.1"/>
    </source>
</evidence>
<protein>
    <submittedName>
        <fullName evidence="1">Uncharacterized protein</fullName>
    </submittedName>
</protein>
<reference evidence="1 2" key="1">
    <citation type="submission" date="2022-05" db="EMBL/GenBank/DDBJ databases">
        <authorList>
            <consortium name="Genoscope - CEA"/>
            <person name="William W."/>
        </authorList>
    </citation>
    <scope>NUCLEOTIDE SEQUENCE [LARGE SCALE GENOMIC DNA]</scope>
</reference>
<name>A0ABN8P1P8_9CNID</name>
<accession>A0ABN8P1P8</accession>
<proteinExistence type="predicted"/>
<comment type="caution">
    <text evidence="1">The sequence shown here is derived from an EMBL/GenBank/DDBJ whole genome shotgun (WGS) entry which is preliminary data.</text>
</comment>
<organism evidence="1 2">
    <name type="scientific">Porites lobata</name>
    <dbReference type="NCBI Taxonomy" id="104759"/>
    <lineage>
        <taxon>Eukaryota</taxon>
        <taxon>Metazoa</taxon>
        <taxon>Cnidaria</taxon>
        <taxon>Anthozoa</taxon>
        <taxon>Hexacorallia</taxon>
        <taxon>Scleractinia</taxon>
        <taxon>Fungiina</taxon>
        <taxon>Poritidae</taxon>
        <taxon>Porites</taxon>
    </lineage>
</organism>
<dbReference type="Proteomes" id="UP001159405">
    <property type="component" value="Unassembled WGS sequence"/>
</dbReference>
<sequence>GLHGRYLAGINERKCLEHVQERYSTLKREMDDIINECEGLFRRPDSRHRELGMDRGLVVWDPKHDDNKLVHSVATHFTKHSEALSVSSQKKSLKKALVSKMKQDLARATAKEDAEAAKVAHGYKQRMELRRLEEEATLAELEWKIEMDNLTESKLSPVVSSALNTSTFIVNKQSHSTSVPSEYVTRDGFNSQLSAVYGFQETLSRLTLNRVFSLKNFGIWRIMGQ</sequence>
<keyword evidence="2" id="KW-1185">Reference proteome</keyword>
<gene>
    <name evidence="1" type="ORF">PLOB_00034264</name>
</gene>